<organism evidence="9 10">
    <name type="scientific">Skeletonema marinoi</name>
    <dbReference type="NCBI Taxonomy" id="267567"/>
    <lineage>
        <taxon>Eukaryota</taxon>
        <taxon>Sar</taxon>
        <taxon>Stramenopiles</taxon>
        <taxon>Ochrophyta</taxon>
        <taxon>Bacillariophyta</taxon>
        <taxon>Coscinodiscophyceae</taxon>
        <taxon>Thalassiosirophycidae</taxon>
        <taxon>Thalassiosirales</taxon>
        <taxon>Skeletonemataceae</taxon>
        <taxon>Skeletonema</taxon>
        <taxon>Skeletonema marinoi-dohrnii complex</taxon>
    </lineage>
</organism>
<evidence type="ECO:0000256" key="4">
    <source>
        <dbReference type="ARBA" id="ARBA00022737"/>
    </source>
</evidence>
<keyword evidence="4" id="KW-0677">Repeat</keyword>
<feature type="transmembrane region" description="Helical" evidence="8">
    <location>
        <begin position="233"/>
        <end position="254"/>
    </location>
</feature>
<dbReference type="InterPro" id="IPR032675">
    <property type="entry name" value="LRR_dom_sf"/>
</dbReference>
<dbReference type="Pfam" id="PF00560">
    <property type="entry name" value="LRR_1"/>
    <property type="match status" value="1"/>
</dbReference>
<evidence type="ECO:0000313" key="10">
    <source>
        <dbReference type="Proteomes" id="UP001224775"/>
    </source>
</evidence>
<dbReference type="Gene3D" id="3.80.10.10">
    <property type="entry name" value="Ribonuclease Inhibitor"/>
    <property type="match status" value="2"/>
</dbReference>
<protein>
    <submittedName>
        <fullName evidence="9">Leucine-rich repeat domain-containing protein</fullName>
    </submittedName>
</protein>
<evidence type="ECO:0000313" key="9">
    <source>
        <dbReference type="EMBL" id="KAK1748719.1"/>
    </source>
</evidence>
<name>A0AAD8YLB0_9STRA</name>
<proteinExistence type="predicted"/>
<evidence type="ECO:0000256" key="5">
    <source>
        <dbReference type="ARBA" id="ARBA00022989"/>
    </source>
</evidence>
<dbReference type="SUPFAM" id="SSF52058">
    <property type="entry name" value="L domain-like"/>
    <property type="match status" value="1"/>
</dbReference>
<feature type="compositionally biased region" description="Basic residues" evidence="7">
    <location>
        <begin position="75"/>
        <end position="84"/>
    </location>
</feature>
<evidence type="ECO:0000256" key="3">
    <source>
        <dbReference type="ARBA" id="ARBA00022692"/>
    </source>
</evidence>
<dbReference type="GO" id="GO:0016020">
    <property type="term" value="C:membrane"/>
    <property type="evidence" value="ECO:0007669"/>
    <property type="project" value="UniProtKB-SubCell"/>
</dbReference>
<dbReference type="EMBL" id="JATAAI010000001">
    <property type="protein sequence ID" value="KAK1748719.1"/>
    <property type="molecule type" value="Genomic_DNA"/>
</dbReference>
<dbReference type="InterPro" id="IPR001611">
    <property type="entry name" value="Leu-rich_rpt"/>
</dbReference>
<keyword evidence="10" id="KW-1185">Reference proteome</keyword>
<dbReference type="Proteomes" id="UP001224775">
    <property type="component" value="Unassembled WGS sequence"/>
</dbReference>
<comment type="caution">
    <text evidence="9">The sequence shown here is derived from an EMBL/GenBank/DDBJ whole genome shotgun (WGS) entry which is preliminary data.</text>
</comment>
<evidence type="ECO:0000256" key="6">
    <source>
        <dbReference type="ARBA" id="ARBA00023136"/>
    </source>
</evidence>
<feature type="compositionally biased region" description="Basic and acidic residues" evidence="7">
    <location>
        <begin position="8"/>
        <end position="17"/>
    </location>
</feature>
<keyword evidence="2" id="KW-0433">Leucine-rich repeat</keyword>
<accession>A0AAD8YLB0</accession>
<sequence length="711" mass="78628">MADDEDEELRRQTEDKPKKKKKKKPKTDDSGAAEGGGDGEAPRKKKKKKKKPALDEEGGAAAADDDVDDGDKKPAAKKKKKKKKPVDQSDGQIEAHSDQVQQEQDNYYGGAAVAAVAAASTAGAYQQDSNGDDMGAERKKKEDEYNASYYDGNDGDVEMAMKNNGGGYDEAYCFEADTEIMAEIQQDNTVQVDESGGIQAFVAETIEIDGDDVGIIKSDAEIEAEEKRKYVKYFGAAVCCLVVVVVAVAVPLTLKFTKNVVNKTRYVSDPPTEPPSQMPSIMPSGQPTSTKFMEIVDFLMPLSGNSLKVQGSPQYKAAMWMESGDMMPNSRGGTGLSIDDAGFTQRYIMALFYYAMDGDNWVQKQGWLSEKSECEWFGIDGFSAGCGSDGIGGCIKRSDFEGDYNKVCRLSMGRLNNLFGEFPKEMGQLEEMRYVEIQDDWLIGTIPTELGRGWRKLHTFLIGGNVMHGGIPSSFANNEFLGTVFIDRNNFNGTWPNVFDTLKNLEWLDAEGNDFTGTLSPGIGELKSLRIFNINNNSISGNLPDTFDESNLMEDFEVAYNKFSSTLPESLGKAKFLKDLRASGNQISGGIPVSYYNLKNLEELYLDNNRMVGELPQTYEPFYDGLQELSVHSNMGMKGRFPVENFEKTLRVKVIELHNTEMTGQISENICGRLDPNLSYTRLKTITADCEKIKCSCCTCYKDGKIESTYP</sequence>
<evidence type="ECO:0000256" key="8">
    <source>
        <dbReference type="SAM" id="Phobius"/>
    </source>
</evidence>
<keyword evidence="6 8" id="KW-0472">Membrane</keyword>
<dbReference type="PANTHER" id="PTHR27008">
    <property type="entry name" value="OS04G0122200 PROTEIN"/>
    <property type="match status" value="1"/>
</dbReference>
<dbReference type="PANTHER" id="PTHR27008:SF497">
    <property type="entry name" value="OS11G0695000 PROTEIN"/>
    <property type="match status" value="1"/>
</dbReference>
<keyword evidence="3 8" id="KW-0812">Transmembrane</keyword>
<evidence type="ECO:0000256" key="2">
    <source>
        <dbReference type="ARBA" id="ARBA00022614"/>
    </source>
</evidence>
<feature type="compositionally biased region" description="Basic and acidic residues" evidence="7">
    <location>
        <begin position="135"/>
        <end position="144"/>
    </location>
</feature>
<gene>
    <name evidence="9" type="ORF">QTG54_000658</name>
</gene>
<keyword evidence="5 8" id="KW-1133">Transmembrane helix</keyword>
<feature type="compositionally biased region" description="Acidic residues" evidence="7">
    <location>
        <begin position="55"/>
        <end position="69"/>
    </location>
</feature>
<dbReference type="InterPro" id="IPR051809">
    <property type="entry name" value="Plant_receptor-like_S/T_kinase"/>
</dbReference>
<feature type="region of interest" description="Disordered" evidence="7">
    <location>
        <begin position="123"/>
        <end position="153"/>
    </location>
</feature>
<comment type="subcellular location">
    <subcellularLocation>
        <location evidence="1">Membrane</location>
    </subcellularLocation>
</comment>
<reference evidence="9" key="1">
    <citation type="submission" date="2023-06" db="EMBL/GenBank/DDBJ databases">
        <title>Survivors Of The Sea: Transcriptome response of Skeletonema marinoi to long-term dormancy.</title>
        <authorList>
            <person name="Pinder M.I.M."/>
            <person name="Kourtchenko O."/>
            <person name="Robertson E.K."/>
            <person name="Larsson T."/>
            <person name="Maumus F."/>
            <person name="Osuna-Cruz C.M."/>
            <person name="Vancaester E."/>
            <person name="Stenow R."/>
            <person name="Vandepoele K."/>
            <person name="Ploug H."/>
            <person name="Bruchert V."/>
            <person name="Godhe A."/>
            <person name="Topel M."/>
        </authorList>
    </citation>
    <scope>NUCLEOTIDE SEQUENCE</scope>
    <source>
        <strain evidence="9">R05AC</strain>
    </source>
</reference>
<dbReference type="AlphaFoldDB" id="A0AAD8YLB0"/>
<evidence type="ECO:0000256" key="1">
    <source>
        <dbReference type="ARBA" id="ARBA00004370"/>
    </source>
</evidence>
<evidence type="ECO:0000256" key="7">
    <source>
        <dbReference type="SAM" id="MobiDB-lite"/>
    </source>
</evidence>
<feature type="region of interest" description="Disordered" evidence="7">
    <location>
        <begin position="1"/>
        <end position="106"/>
    </location>
</feature>